<keyword evidence="5" id="KW-1185">Reference proteome</keyword>
<feature type="domain" description="TraK N-terminal" evidence="2">
    <location>
        <begin position="72"/>
        <end position="202"/>
    </location>
</feature>
<evidence type="ECO:0000259" key="2">
    <source>
        <dbReference type="Pfam" id="PF06586"/>
    </source>
</evidence>
<name>F4GGJ8_ALIDK</name>
<dbReference type="AlphaFoldDB" id="F4GGJ8"/>
<dbReference type="STRING" id="596154.Alide2_2804"/>
<proteinExistence type="predicted"/>
<evidence type="ECO:0000256" key="1">
    <source>
        <dbReference type="SAM" id="MobiDB-lite"/>
    </source>
</evidence>
<dbReference type="EMBL" id="CP002657">
    <property type="protein sequence ID" value="AEB85152.1"/>
    <property type="molecule type" value="Genomic_DNA"/>
</dbReference>
<accession>F4GGJ8</accession>
<evidence type="ECO:0000313" key="4">
    <source>
        <dbReference type="EMBL" id="AEB85152.1"/>
    </source>
</evidence>
<feature type="region of interest" description="Disordered" evidence="1">
    <location>
        <begin position="1"/>
        <end position="43"/>
    </location>
</feature>
<reference evidence="4 5" key="2">
    <citation type="submission" date="2011-04" db="EMBL/GenBank/DDBJ databases">
        <title>Complete sequence of chromosome of Alicycliphilus denitrificans K601.</title>
        <authorList>
            <consortium name="US DOE Joint Genome Institute"/>
            <person name="Lucas S."/>
            <person name="Han J."/>
            <person name="Lapidus A."/>
            <person name="Cheng J.-F."/>
            <person name="Goodwin L."/>
            <person name="Pitluck S."/>
            <person name="Peters L."/>
            <person name="Zeytun A."/>
            <person name="Detter J.C."/>
            <person name="Han C."/>
            <person name="Tapia R."/>
            <person name="Land M."/>
            <person name="Hauser L."/>
            <person name="Kyrpides N."/>
            <person name="Ivanova N."/>
            <person name="Mikhailova N."/>
            <person name="Pagani I."/>
            <person name="Oosterkamp M."/>
            <person name="Pieper D."/>
            <person name="van Berkel W."/>
            <person name="Langenhoff A."/>
            <person name="Smidt H."/>
            <person name="Stams A."/>
            <person name="Woyke T."/>
        </authorList>
    </citation>
    <scope>NUCLEOTIDE SEQUENCE [LARGE SCALE GENOMIC DNA]</scope>
    <source>
        <strain evidence="5">DSM 14773 / CIP 107495 / K601</strain>
    </source>
</reference>
<dbReference type="eggNOG" id="ENOG502Z8MA">
    <property type="taxonomic scope" value="Bacteria"/>
</dbReference>
<dbReference type="InterPro" id="IPR010563">
    <property type="entry name" value="TraK_N"/>
</dbReference>
<feature type="domain" description="TraK C-terminal" evidence="3">
    <location>
        <begin position="220"/>
        <end position="325"/>
    </location>
</feature>
<dbReference type="Pfam" id="PF23536">
    <property type="entry name" value="TraK_C"/>
    <property type="match status" value="1"/>
</dbReference>
<dbReference type="InterPro" id="IPR055397">
    <property type="entry name" value="TraK_C"/>
</dbReference>
<organism evidence="4 5">
    <name type="scientific">Alicycliphilus denitrificans (strain DSM 14773 / CIP 107495 / K601)</name>
    <dbReference type="NCBI Taxonomy" id="596154"/>
    <lineage>
        <taxon>Bacteria</taxon>
        <taxon>Pseudomonadati</taxon>
        <taxon>Pseudomonadota</taxon>
        <taxon>Betaproteobacteria</taxon>
        <taxon>Burkholderiales</taxon>
        <taxon>Comamonadaceae</taxon>
        <taxon>Alicycliphilus</taxon>
    </lineage>
</organism>
<dbReference type="Pfam" id="PF06586">
    <property type="entry name" value="TraK_N"/>
    <property type="match status" value="1"/>
</dbReference>
<evidence type="ECO:0008006" key="6">
    <source>
        <dbReference type="Google" id="ProtNLM"/>
    </source>
</evidence>
<dbReference type="Proteomes" id="UP000007938">
    <property type="component" value="Chromosome"/>
</dbReference>
<dbReference type="HOGENOM" id="CLU_828050_0_0_4"/>
<protein>
    <recommendedName>
        <fullName evidence="6">Conjugal transfer pilus assembly protein TraK</fullName>
    </recommendedName>
</protein>
<evidence type="ECO:0000313" key="5">
    <source>
        <dbReference type="Proteomes" id="UP000007938"/>
    </source>
</evidence>
<gene>
    <name evidence="4" type="ordered locus">Alide2_2804</name>
</gene>
<reference evidence="4 5" key="1">
    <citation type="journal article" date="2011" name="J. Bacteriol.">
        <title>Genome Sequences of Alicycliphilus denitrificans Strains BC and K601T.</title>
        <authorList>
            <person name="Oosterkamp M.J."/>
            <person name="Veuskens T."/>
            <person name="Plugge C.M."/>
            <person name="Langenhoff A.A."/>
            <person name="Gerritse J."/>
            <person name="van Berkel W.J."/>
            <person name="Pieper D.H."/>
            <person name="Junca H."/>
            <person name="Goodwin L.A."/>
            <person name="Daligault H.E."/>
            <person name="Bruce D.C."/>
            <person name="Detter J.C."/>
            <person name="Tapia R."/>
            <person name="Han C.S."/>
            <person name="Land M.L."/>
            <person name="Hauser L.J."/>
            <person name="Smidt H."/>
            <person name="Stams A.J."/>
        </authorList>
    </citation>
    <scope>NUCLEOTIDE SEQUENCE [LARGE SCALE GENOMIC DNA]</scope>
    <source>
        <strain evidence="5">DSM 14773 / CIP 107495 / K601</strain>
    </source>
</reference>
<sequence>MRSSDIACTPPRLVGPAPTGLRPAPTRLAKLPPLHSAPSRQRWDSLSPAARRILAVTALSFGLQAHALQVVEASDGVAVEATASLKEPTRIRIEGMPITDVFGNIHSSHCGGSPLPAAAASPGVPSATPGLVTAAALTSSAVNPAGDVIVECDRDKGEVYIRPVGDATRPINLFVSSASATYTLLLRRSDTPADTIVIRDKTPRALRSAAPEAAPSGPAPNHVRTMKALLVAMASDRVPQDVRVEETSRSIQLWAEARFTLLRLYEGRGLTGEKYTLQNVGTAPMVLAEQEFDRPDSRAGGAVAGIAIEHHNLRPGETTSIYVIRRGGTR</sequence>
<dbReference type="OrthoDB" id="8700053at2"/>
<evidence type="ECO:0000259" key="3">
    <source>
        <dbReference type="Pfam" id="PF23536"/>
    </source>
</evidence>
<dbReference type="KEGG" id="adk:Alide2_2804"/>